<accession>A0A6P4D754</accession>
<evidence type="ECO:0000313" key="2">
    <source>
        <dbReference type="Proteomes" id="UP000515211"/>
    </source>
</evidence>
<organism evidence="2 3">
    <name type="scientific">Arachis duranensis</name>
    <name type="common">Wild peanut</name>
    <dbReference type="NCBI Taxonomy" id="130453"/>
    <lineage>
        <taxon>Eukaryota</taxon>
        <taxon>Viridiplantae</taxon>
        <taxon>Streptophyta</taxon>
        <taxon>Embryophyta</taxon>
        <taxon>Tracheophyta</taxon>
        <taxon>Spermatophyta</taxon>
        <taxon>Magnoliopsida</taxon>
        <taxon>eudicotyledons</taxon>
        <taxon>Gunneridae</taxon>
        <taxon>Pentapetalae</taxon>
        <taxon>rosids</taxon>
        <taxon>fabids</taxon>
        <taxon>Fabales</taxon>
        <taxon>Fabaceae</taxon>
        <taxon>Papilionoideae</taxon>
        <taxon>50 kb inversion clade</taxon>
        <taxon>dalbergioids sensu lato</taxon>
        <taxon>Dalbergieae</taxon>
        <taxon>Pterocarpus clade</taxon>
        <taxon>Arachis</taxon>
    </lineage>
</organism>
<sequence length="185" mass="21673">MEFFQNAKVVRLKSYHDKYLMANGDGETIYQDLQGCYDNAKWTVEILNHDDNNLIRLKSFFGNYLTATNIPFLLGSAGKKVMQQPLPSNLLNSSSFEWEPIRDGMLVKLKTRDGGGFLRANDFRLRPWKNSVTHDNPHRTATANWILWDVEIVESREQESDDKPIEHRELDKNRSPEKRWKNYIL</sequence>
<feature type="domain" description="DUF569" evidence="1">
    <location>
        <begin position="1"/>
        <end position="148"/>
    </location>
</feature>
<dbReference type="GeneID" id="107486396"/>
<dbReference type="Gene3D" id="2.80.10.50">
    <property type="match status" value="1"/>
</dbReference>
<dbReference type="RefSeq" id="XP_015962418.2">
    <property type="nucleotide sequence ID" value="XM_016106932.3"/>
</dbReference>
<dbReference type="AlphaFoldDB" id="A0A6P4D754"/>
<protein>
    <submittedName>
        <fullName evidence="3">Uncharacterized protein LOC107486396</fullName>
    </submittedName>
</protein>
<dbReference type="KEGG" id="adu:107486396"/>
<gene>
    <name evidence="3" type="primary">LOC107486396</name>
</gene>
<proteinExistence type="predicted"/>
<evidence type="ECO:0000313" key="3">
    <source>
        <dbReference type="RefSeq" id="XP_015962418.2"/>
    </source>
</evidence>
<dbReference type="Proteomes" id="UP000515211">
    <property type="component" value="Chromosome 4"/>
</dbReference>
<reference evidence="2" key="1">
    <citation type="journal article" date="2016" name="Nat. Genet.">
        <title>The genome sequences of Arachis duranensis and Arachis ipaensis, the diploid ancestors of cultivated peanut.</title>
        <authorList>
            <person name="Bertioli D.J."/>
            <person name="Cannon S.B."/>
            <person name="Froenicke L."/>
            <person name="Huang G."/>
            <person name="Farmer A.D."/>
            <person name="Cannon E.K."/>
            <person name="Liu X."/>
            <person name="Gao D."/>
            <person name="Clevenger J."/>
            <person name="Dash S."/>
            <person name="Ren L."/>
            <person name="Moretzsohn M.C."/>
            <person name="Shirasawa K."/>
            <person name="Huang W."/>
            <person name="Vidigal B."/>
            <person name="Abernathy B."/>
            <person name="Chu Y."/>
            <person name="Niederhuth C.E."/>
            <person name="Umale P."/>
            <person name="Araujo A.C."/>
            <person name="Kozik A."/>
            <person name="Kim K.D."/>
            <person name="Burow M.D."/>
            <person name="Varshney R.K."/>
            <person name="Wang X."/>
            <person name="Zhang X."/>
            <person name="Barkley N."/>
            <person name="Guimaraes P.M."/>
            <person name="Isobe S."/>
            <person name="Guo B."/>
            <person name="Liao B."/>
            <person name="Stalker H.T."/>
            <person name="Schmitz R.J."/>
            <person name="Scheffler B.E."/>
            <person name="Leal-Bertioli S.C."/>
            <person name="Xun X."/>
            <person name="Jackson S.A."/>
            <person name="Michelmore R."/>
            <person name="Ozias-Akins P."/>
        </authorList>
    </citation>
    <scope>NUCLEOTIDE SEQUENCE [LARGE SCALE GENOMIC DNA]</scope>
    <source>
        <strain evidence="2">cv. V14167</strain>
    </source>
</reference>
<dbReference type="SUPFAM" id="SSF50405">
    <property type="entry name" value="Actin-crosslinking proteins"/>
    <property type="match status" value="1"/>
</dbReference>
<dbReference type="CDD" id="cd23340">
    <property type="entry name" value="beta-trefoil_FSCN_ACP-like"/>
    <property type="match status" value="1"/>
</dbReference>
<reference evidence="3" key="2">
    <citation type="submission" date="2025-08" db="UniProtKB">
        <authorList>
            <consortium name="RefSeq"/>
        </authorList>
    </citation>
    <scope>IDENTIFICATION</scope>
    <source>
        <tissue evidence="3">Whole plant</tissue>
    </source>
</reference>
<name>A0A6P4D754_ARADU</name>
<dbReference type="Pfam" id="PF04601">
    <property type="entry name" value="DUF569"/>
    <property type="match status" value="1"/>
</dbReference>
<dbReference type="InterPro" id="IPR008999">
    <property type="entry name" value="Actin-crosslinking"/>
</dbReference>
<dbReference type="PANTHER" id="PTHR31205">
    <property type="entry name" value="ACTIN CROSS-LINKING PROTEIN (DUF569)"/>
    <property type="match status" value="1"/>
</dbReference>
<keyword evidence="2" id="KW-1185">Reference proteome</keyword>
<dbReference type="InterPro" id="IPR007679">
    <property type="entry name" value="DUF569"/>
</dbReference>
<dbReference type="PANTHER" id="PTHR31205:SF77">
    <property type="entry name" value="CROSS-LINKING PROTEIN, PUTATIVE (DUF569)-RELATED"/>
    <property type="match status" value="1"/>
</dbReference>
<evidence type="ECO:0000259" key="1">
    <source>
        <dbReference type="Pfam" id="PF04601"/>
    </source>
</evidence>